<evidence type="ECO:0000313" key="10">
    <source>
        <dbReference type="EMBL" id="KAJ1907373.1"/>
    </source>
</evidence>
<sequence length="147" mass="16198">AIVGAIYEEQGADAAKRFVHAFLLSRAFDLSTALKLDNPKILLTLLTRQKNLEHPVARLLKETGRLSNSPVFIVGMFSGVRKIGEGFGSSLKMAETRACKDALIRYYMKEIKDFELPSDAASTVGPEHRISFFPGRKSPAAEEITEA</sequence>
<dbReference type="InterPro" id="IPR014720">
    <property type="entry name" value="dsRBD_dom"/>
</dbReference>
<dbReference type="AlphaFoldDB" id="A0A9W7ZR50"/>
<dbReference type="InterPro" id="IPR044443">
    <property type="entry name" value="Ribosomal_mL44_DSRM_fung"/>
</dbReference>
<dbReference type="GO" id="GO:0005739">
    <property type="term" value="C:mitochondrion"/>
    <property type="evidence" value="ECO:0007669"/>
    <property type="project" value="TreeGrafter"/>
</dbReference>
<dbReference type="InterPro" id="IPR036389">
    <property type="entry name" value="RNase_III_sf"/>
</dbReference>
<evidence type="ECO:0000259" key="9">
    <source>
        <dbReference type="PROSITE" id="PS50137"/>
    </source>
</evidence>
<evidence type="ECO:0000313" key="11">
    <source>
        <dbReference type="Proteomes" id="UP001150569"/>
    </source>
</evidence>
<keyword evidence="3 10" id="KW-0689">Ribosomal protein</keyword>
<dbReference type="CDD" id="cd19873">
    <property type="entry name" value="DSRM_MRPL3_like"/>
    <property type="match status" value="1"/>
</dbReference>
<evidence type="ECO:0000256" key="7">
    <source>
        <dbReference type="ARBA" id="ARBA00035187"/>
    </source>
</evidence>
<name>A0A9W7ZR50_9FUNG</name>
<dbReference type="PANTHER" id="PTHR11207">
    <property type="entry name" value="RIBONUCLEASE III"/>
    <property type="match status" value="1"/>
</dbReference>
<dbReference type="SMART" id="SM00358">
    <property type="entry name" value="DSRM"/>
    <property type="match status" value="1"/>
</dbReference>
<keyword evidence="5" id="KW-0687">Ribonucleoprotein</keyword>
<dbReference type="SUPFAM" id="SSF54768">
    <property type="entry name" value="dsRNA-binding domain-like"/>
    <property type="match status" value="1"/>
</dbReference>
<evidence type="ECO:0000256" key="6">
    <source>
        <dbReference type="ARBA" id="ARBA00024034"/>
    </source>
</evidence>
<proteinExistence type="inferred from homology"/>
<dbReference type="Proteomes" id="UP001150569">
    <property type="component" value="Unassembled WGS sequence"/>
</dbReference>
<protein>
    <recommendedName>
        <fullName evidence="7">Large ribosomal subunit protein mL44</fullName>
    </recommendedName>
</protein>
<evidence type="ECO:0000256" key="5">
    <source>
        <dbReference type="ARBA" id="ARBA00023274"/>
    </source>
</evidence>
<reference evidence="10" key="1">
    <citation type="submission" date="2022-07" db="EMBL/GenBank/DDBJ databases">
        <title>Phylogenomic reconstructions and comparative analyses of Kickxellomycotina fungi.</title>
        <authorList>
            <person name="Reynolds N.K."/>
            <person name="Stajich J.E."/>
            <person name="Barry K."/>
            <person name="Grigoriev I.V."/>
            <person name="Crous P."/>
            <person name="Smith M.E."/>
        </authorList>
    </citation>
    <scope>NUCLEOTIDE SEQUENCE</scope>
    <source>
        <strain evidence="10">RSA 861</strain>
    </source>
</reference>
<dbReference type="GO" id="GO:0004525">
    <property type="term" value="F:ribonuclease III activity"/>
    <property type="evidence" value="ECO:0007669"/>
    <property type="project" value="InterPro"/>
</dbReference>
<dbReference type="PANTHER" id="PTHR11207:SF32">
    <property type="entry name" value="LARGE RIBOSOMAL SUBUNIT PROTEIN ML44"/>
    <property type="match status" value="1"/>
</dbReference>
<dbReference type="GO" id="GO:0003735">
    <property type="term" value="F:structural constituent of ribosome"/>
    <property type="evidence" value="ECO:0007669"/>
    <property type="project" value="TreeGrafter"/>
</dbReference>
<keyword evidence="2 8" id="KW-0694">RNA-binding</keyword>
<evidence type="ECO:0000256" key="1">
    <source>
        <dbReference type="ARBA" id="ARBA00004173"/>
    </source>
</evidence>
<keyword evidence="11" id="KW-1185">Reference proteome</keyword>
<dbReference type="EMBL" id="JANBPT010001481">
    <property type="protein sequence ID" value="KAJ1907373.1"/>
    <property type="molecule type" value="Genomic_DNA"/>
</dbReference>
<dbReference type="Gene3D" id="3.30.160.20">
    <property type="match status" value="1"/>
</dbReference>
<comment type="subcellular location">
    <subcellularLocation>
        <location evidence="1">Mitochondrion</location>
    </subcellularLocation>
</comment>
<keyword evidence="4" id="KW-0496">Mitochondrion</keyword>
<dbReference type="InterPro" id="IPR044444">
    <property type="entry name" value="Ribosomal_mL44_DSRM_metazoa"/>
</dbReference>
<evidence type="ECO:0000256" key="4">
    <source>
        <dbReference type="ARBA" id="ARBA00023128"/>
    </source>
</evidence>
<dbReference type="GO" id="GO:0005840">
    <property type="term" value="C:ribosome"/>
    <property type="evidence" value="ECO:0007669"/>
    <property type="project" value="UniProtKB-KW"/>
</dbReference>
<dbReference type="GO" id="GO:0006396">
    <property type="term" value="P:RNA processing"/>
    <property type="evidence" value="ECO:0007669"/>
    <property type="project" value="InterPro"/>
</dbReference>
<organism evidence="10 11">
    <name type="scientific">Tieghemiomyces parasiticus</name>
    <dbReference type="NCBI Taxonomy" id="78921"/>
    <lineage>
        <taxon>Eukaryota</taxon>
        <taxon>Fungi</taxon>
        <taxon>Fungi incertae sedis</taxon>
        <taxon>Zoopagomycota</taxon>
        <taxon>Kickxellomycotina</taxon>
        <taxon>Dimargaritomycetes</taxon>
        <taxon>Dimargaritales</taxon>
        <taxon>Dimargaritaceae</taxon>
        <taxon>Tieghemiomyces</taxon>
    </lineage>
</organism>
<feature type="domain" description="DRBM" evidence="9">
    <location>
        <begin position="38"/>
        <end position="108"/>
    </location>
</feature>
<evidence type="ECO:0000256" key="8">
    <source>
        <dbReference type="PROSITE-ProRule" id="PRU00266"/>
    </source>
</evidence>
<dbReference type="Pfam" id="PF22892">
    <property type="entry name" value="DSRM_MRPL44"/>
    <property type="match status" value="1"/>
</dbReference>
<comment type="caution">
    <text evidence="10">The sequence shown here is derived from an EMBL/GenBank/DDBJ whole genome shotgun (WGS) entry which is preliminary data.</text>
</comment>
<evidence type="ECO:0000256" key="3">
    <source>
        <dbReference type="ARBA" id="ARBA00022980"/>
    </source>
</evidence>
<dbReference type="GO" id="GO:0003725">
    <property type="term" value="F:double-stranded RNA binding"/>
    <property type="evidence" value="ECO:0007669"/>
    <property type="project" value="InterPro"/>
</dbReference>
<accession>A0A9W7ZR50</accession>
<dbReference type="OrthoDB" id="67027at2759"/>
<evidence type="ECO:0000256" key="2">
    <source>
        <dbReference type="ARBA" id="ARBA00022884"/>
    </source>
</evidence>
<feature type="non-terminal residue" evidence="10">
    <location>
        <position position="1"/>
    </location>
</feature>
<gene>
    <name evidence="10" type="primary">mrpl3_2</name>
    <name evidence="10" type="ORF">IWQ60_011877</name>
</gene>
<dbReference type="Gene3D" id="1.10.1520.10">
    <property type="entry name" value="Ribonuclease III domain"/>
    <property type="match status" value="1"/>
</dbReference>
<dbReference type="PROSITE" id="PS50137">
    <property type="entry name" value="DS_RBD"/>
    <property type="match status" value="1"/>
</dbReference>
<comment type="similarity">
    <text evidence="6">Belongs to the ribonuclease III family. Mitochondrion-specific ribosomal protein mL44 subfamily.</text>
</comment>